<proteinExistence type="predicted"/>
<feature type="chain" id="PRO_5007299715" description="Protein sleepless" evidence="1">
    <location>
        <begin position="19"/>
        <end position="119"/>
    </location>
</feature>
<sequence length="119" mass="13403">MKYFTFVILLCVVSASLGVRLECYTCSNCGKTSDTWDKTICSLPGKENFLCEHKRQNGVVEKKCVSNERAEIEKCDAVNKNKDDYCFYCDRDLCNVNSAQIHIGSVIVLSLGAIMRFVL</sequence>
<protein>
    <recommendedName>
        <fullName evidence="4">Protein sleepless</fullName>
    </recommendedName>
</protein>
<keyword evidence="1" id="KW-0732">Signal</keyword>
<reference evidence="2 3" key="1">
    <citation type="journal article" date="2008" name="Nature">
        <title>The genome of the model beetle and pest Tribolium castaneum.</title>
        <authorList>
            <consortium name="Tribolium Genome Sequencing Consortium"/>
            <person name="Richards S."/>
            <person name="Gibbs R.A."/>
            <person name="Weinstock G.M."/>
            <person name="Brown S.J."/>
            <person name="Denell R."/>
            <person name="Beeman R.W."/>
            <person name="Gibbs R."/>
            <person name="Beeman R.W."/>
            <person name="Brown S.J."/>
            <person name="Bucher G."/>
            <person name="Friedrich M."/>
            <person name="Grimmelikhuijzen C.J."/>
            <person name="Klingler M."/>
            <person name="Lorenzen M."/>
            <person name="Richards S."/>
            <person name="Roth S."/>
            <person name="Schroder R."/>
            <person name="Tautz D."/>
            <person name="Zdobnov E.M."/>
            <person name="Muzny D."/>
            <person name="Gibbs R.A."/>
            <person name="Weinstock G.M."/>
            <person name="Attaway T."/>
            <person name="Bell S."/>
            <person name="Buhay C.J."/>
            <person name="Chandrabose M.N."/>
            <person name="Chavez D."/>
            <person name="Clerk-Blankenburg K.P."/>
            <person name="Cree A."/>
            <person name="Dao M."/>
            <person name="Davis C."/>
            <person name="Chacko J."/>
            <person name="Dinh H."/>
            <person name="Dugan-Rocha S."/>
            <person name="Fowler G."/>
            <person name="Garner T.T."/>
            <person name="Garnes J."/>
            <person name="Gnirke A."/>
            <person name="Hawes A."/>
            <person name="Hernandez J."/>
            <person name="Hines S."/>
            <person name="Holder M."/>
            <person name="Hume J."/>
            <person name="Jhangiani S.N."/>
            <person name="Joshi V."/>
            <person name="Khan Z.M."/>
            <person name="Jackson L."/>
            <person name="Kovar C."/>
            <person name="Kowis A."/>
            <person name="Lee S."/>
            <person name="Lewis L.R."/>
            <person name="Margolis J."/>
            <person name="Morgan M."/>
            <person name="Nazareth L.V."/>
            <person name="Nguyen N."/>
            <person name="Okwuonu G."/>
            <person name="Parker D."/>
            <person name="Richards S."/>
            <person name="Ruiz S.J."/>
            <person name="Santibanez J."/>
            <person name="Savard J."/>
            <person name="Scherer S.E."/>
            <person name="Schneider B."/>
            <person name="Sodergren E."/>
            <person name="Tautz D."/>
            <person name="Vattahil S."/>
            <person name="Villasana D."/>
            <person name="White C.S."/>
            <person name="Wright R."/>
            <person name="Park Y."/>
            <person name="Beeman R.W."/>
            <person name="Lord J."/>
            <person name="Oppert B."/>
            <person name="Lorenzen M."/>
            <person name="Brown S."/>
            <person name="Wang L."/>
            <person name="Savard J."/>
            <person name="Tautz D."/>
            <person name="Richards S."/>
            <person name="Weinstock G."/>
            <person name="Gibbs R.A."/>
            <person name="Liu Y."/>
            <person name="Worley K."/>
            <person name="Weinstock G."/>
            <person name="Elsik C.G."/>
            <person name="Reese J.T."/>
            <person name="Elhaik E."/>
            <person name="Landan G."/>
            <person name="Graur D."/>
            <person name="Arensburger P."/>
            <person name="Atkinson P."/>
            <person name="Beeman R.W."/>
            <person name="Beidler J."/>
            <person name="Brown S.J."/>
            <person name="Demuth J.P."/>
            <person name="Drury D.W."/>
            <person name="Du Y.Z."/>
            <person name="Fujiwara H."/>
            <person name="Lorenzen M."/>
            <person name="Maselli V."/>
            <person name="Osanai M."/>
            <person name="Park Y."/>
            <person name="Robertson H.M."/>
            <person name="Tu Z."/>
            <person name="Wang J.J."/>
            <person name="Wang S."/>
            <person name="Richards S."/>
            <person name="Song H."/>
            <person name="Zhang L."/>
            <person name="Sodergren E."/>
            <person name="Werner D."/>
            <person name="Stanke M."/>
            <person name="Morgenstern B."/>
            <person name="Solovyev V."/>
            <person name="Kosarev P."/>
            <person name="Brown G."/>
            <person name="Chen H.C."/>
            <person name="Ermolaeva O."/>
            <person name="Hlavina W."/>
            <person name="Kapustin Y."/>
            <person name="Kiryutin B."/>
            <person name="Kitts P."/>
            <person name="Maglott D."/>
            <person name="Pruitt K."/>
            <person name="Sapojnikov V."/>
            <person name="Souvorov A."/>
            <person name="Mackey A.J."/>
            <person name="Waterhouse R.M."/>
            <person name="Wyder S."/>
            <person name="Zdobnov E.M."/>
            <person name="Zdobnov E.M."/>
            <person name="Wyder S."/>
            <person name="Kriventseva E.V."/>
            <person name="Kadowaki T."/>
            <person name="Bork P."/>
            <person name="Aranda M."/>
            <person name="Bao R."/>
            <person name="Beermann A."/>
            <person name="Berns N."/>
            <person name="Bolognesi R."/>
            <person name="Bonneton F."/>
            <person name="Bopp D."/>
            <person name="Brown S.J."/>
            <person name="Bucher G."/>
            <person name="Butts T."/>
            <person name="Chaumot A."/>
            <person name="Denell R.E."/>
            <person name="Ferrier D.E."/>
            <person name="Friedrich M."/>
            <person name="Gordon C.M."/>
            <person name="Jindra M."/>
            <person name="Klingler M."/>
            <person name="Lan Q."/>
            <person name="Lattorff H.M."/>
            <person name="Laudet V."/>
            <person name="von Levetsow C."/>
            <person name="Liu Z."/>
            <person name="Lutz R."/>
            <person name="Lynch J.A."/>
            <person name="da Fonseca R.N."/>
            <person name="Posnien N."/>
            <person name="Reuter R."/>
            <person name="Roth S."/>
            <person name="Savard J."/>
            <person name="Schinko J.B."/>
            <person name="Schmitt C."/>
            <person name="Schoppmeier M."/>
            <person name="Schroder R."/>
            <person name="Shippy T.D."/>
            <person name="Simonnet F."/>
            <person name="Marques-Souza H."/>
            <person name="Tautz D."/>
            <person name="Tomoyasu Y."/>
            <person name="Trauner J."/>
            <person name="Van der Zee M."/>
            <person name="Vervoort M."/>
            <person name="Wittkopp N."/>
            <person name="Wimmer E.A."/>
            <person name="Yang X."/>
            <person name="Jones A.K."/>
            <person name="Sattelle D.B."/>
            <person name="Ebert P.R."/>
            <person name="Nelson D."/>
            <person name="Scott J.G."/>
            <person name="Beeman R.W."/>
            <person name="Muthukrishnan S."/>
            <person name="Kramer K.J."/>
            <person name="Arakane Y."/>
            <person name="Beeman R.W."/>
            <person name="Zhu Q."/>
            <person name="Hogenkamp D."/>
            <person name="Dixit R."/>
            <person name="Oppert B."/>
            <person name="Jiang H."/>
            <person name="Zou Z."/>
            <person name="Marshall J."/>
            <person name="Elpidina E."/>
            <person name="Vinokurov K."/>
            <person name="Oppert C."/>
            <person name="Zou Z."/>
            <person name="Evans J."/>
            <person name="Lu Z."/>
            <person name="Zhao P."/>
            <person name="Sumathipala N."/>
            <person name="Altincicek B."/>
            <person name="Vilcinskas A."/>
            <person name="Williams M."/>
            <person name="Hultmark D."/>
            <person name="Hetru C."/>
            <person name="Jiang H."/>
            <person name="Grimmelikhuijzen C.J."/>
            <person name="Hauser F."/>
            <person name="Cazzamali G."/>
            <person name="Williamson M."/>
            <person name="Park Y."/>
            <person name="Li B."/>
            <person name="Tanaka Y."/>
            <person name="Predel R."/>
            <person name="Neupert S."/>
            <person name="Schachtner J."/>
            <person name="Verleyen P."/>
            <person name="Raible F."/>
            <person name="Bork P."/>
            <person name="Friedrich M."/>
            <person name="Walden K.K."/>
            <person name="Robertson H.M."/>
            <person name="Angeli S."/>
            <person name="Foret S."/>
            <person name="Bucher G."/>
            <person name="Schuetz S."/>
            <person name="Maleszka R."/>
            <person name="Wimmer E.A."/>
            <person name="Beeman R.W."/>
            <person name="Lorenzen M."/>
            <person name="Tomoyasu Y."/>
            <person name="Miller S.C."/>
            <person name="Grossmann D."/>
            <person name="Bucher G."/>
        </authorList>
    </citation>
    <scope>NUCLEOTIDE SEQUENCE [LARGE SCALE GENOMIC DNA]</scope>
    <source>
        <strain evidence="2 3">Georgia GA2</strain>
    </source>
</reference>
<keyword evidence="3" id="KW-1185">Reference proteome</keyword>
<evidence type="ECO:0000313" key="3">
    <source>
        <dbReference type="Proteomes" id="UP000007266"/>
    </source>
</evidence>
<accession>A0A139WD95</accession>
<reference evidence="2 3" key="2">
    <citation type="journal article" date="2010" name="Nucleic Acids Res.">
        <title>BeetleBase in 2010: revisions to provide comprehensive genomic information for Tribolium castaneum.</title>
        <authorList>
            <person name="Kim H.S."/>
            <person name="Murphy T."/>
            <person name="Xia J."/>
            <person name="Caragea D."/>
            <person name="Park Y."/>
            <person name="Beeman R.W."/>
            <person name="Lorenzen M.D."/>
            <person name="Butcher S."/>
            <person name="Manak J.R."/>
            <person name="Brown S.J."/>
        </authorList>
    </citation>
    <scope>GENOME REANNOTATION</scope>
    <source>
        <strain evidence="2 3">Georgia GA2</strain>
    </source>
</reference>
<feature type="signal peptide" evidence="1">
    <location>
        <begin position="1"/>
        <end position="18"/>
    </location>
</feature>
<dbReference type="KEGG" id="tca:103313964"/>
<name>A0A139WD95_TRICA</name>
<gene>
    <name evidence="2" type="primary">AUGUSTUS-3.0.2_34070</name>
    <name evidence="2" type="ORF">TcasGA2_TC034070</name>
</gene>
<dbReference type="EMBL" id="KQ971361">
    <property type="protein sequence ID" value="KYB25837.1"/>
    <property type="molecule type" value="Genomic_DNA"/>
</dbReference>
<dbReference type="AlphaFoldDB" id="A0A139WD95"/>
<dbReference type="InParanoid" id="A0A139WD95"/>
<evidence type="ECO:0000313" key="2">
    <source>
        <dbReference type="EMBL" id="KYB25837.1"/>
    </source>
</evidence>
<evidence type="ECO:0008006" key="4">
    <source>
        <dbReference type="Google" id="ProtNLM"/>
    </source>
</evidence>
<dbReference type="OrthoDB" id="10329133at2759"/>
<organism evidence="2 3">
    <name type="scientific">Tribolium castaneum</name>
    <name type="common">Red flour beetle</name>
    <dbReference type="NCBI Taxonomy" id="7070"/>
    <lineage>
        <taxon>Eukaryota</taxon>
        <taxon>Metazoa</taxon>
        <taxon>Ecdysozoa</taxon>
        <taxon>Arthropoda</taxon>
        <taxon>Hexapoda</taxon>
        <taxon>Insecta</taxon>
        <taxon>Pterygota</taxon>
        <taxon>Neoptera</taxon>
        <taxon>Endopterygota</taxon>
        <taxon>Coleoptera</taxon>
        <taxon>Polyphaga</taxon>
        <taxon>Cucujiformia</taxon>
        <taxon>Tenebrionidae</taxon>
        <taxon>Tenebrionidae incertae sedis</taxon>
        <taxon>Tribolium</taxon>
    </lineage>
</organism>
<dbReference type="Proteomes" id="UP000007266">
    <property type="component" value="Linkage group 8"/>
</dbReference>
<evidence type="ECO:0000256" key="1">
    <source>
        <dbReference type="SAM" id="SignalP"/>
    </source>
</evidence>